<evidence type="ECO:0000256" key="1">
    <source>
        <dbReference type="SAM" id="MobiDB-lite"/>
    </source>
</evidence>
<sequence length="112" mass="12246">MKSRDGREAAIKAPEKERPLRTACSGSVDTSLLAVRALGKERVRCALPDSPLVPRREGAARLLPRAGATRGRLPFRDKPSAARLAGRIEETEETLQDRRSRQVRSGNMDGVA</sequence>
<accession>A0ABD8A7X1</accession>
<dbReference type="AlphaFoldDB" id="A0ABD8A7X1"/>
<proteinExistence type="predicted"/>
<feature type="region of interest" description="Disordered" evidence="1">
    <location>
        <begin position="70"/>
        <end position="112"/>
    </location>
</feature>
<reference evidence="2 3" key="1">
    <citation type="submission" date="2023-10" db="EMBL/GenBank/DDBJ databases">
        <title>The complete genome sequence of Methanoculleus palmolei DSM 4273.</title>
        <authorList>
            <person name="Lai S.-J."/>
            <person name="You Y.-T."/>
            <person name="Chen S.-C."/>
        </authorList>
    </citation>
    <scope>NUCLEOTIDE SEQUENCE [LARGE SCALE GENOMIC DNA]</scope>
    <source>
        <strain evidence="2 3">DSM 4273</strain>
    </source>
</reference>
<organism evidence="2 3">
    <name type="scientific">Methanoculleus palmolei</name>
    <dbReference type="NCBI Taxonomy" id="72612"/>
    <lineage>
        <taxon>Archaea</taxon>
        <taxon>Methanobacteriati</taxon>
        <taxon>Methanobacteriota</taxon>
        <taxon>Stenosarchaea group</taxon>
        <taxon>Methanomicrobia</taxon>
        <taxon>Methanomicrobiales</taxon>
        <taxon>Methanomicrobiaceae</taxon>
        <taxon>Methanoculleus</taxon>
    </lineage>
</organism>
<feature type="compositionally biased region" description="Basic and acidic residues" evidence="1">
    <location>
        <begin position="1"/>
        <end position="20"/>
    </location>
</feature>
<dbReference type="EMBL" id="CP137641">
    <property type="protein sequence ID" value="WOX55127.1"/>
    <property type="molecule type" value="Genomic_DNA"/>
</dbReference>
<protein>
    <submittedName>
        <fullName evidence="2">Uncharacterized protein</fullName>
    </submittedName>
</protein>
<feature type="region of interest" description="Disordered" evidence="1">
    <location>
        <begin position="1"/>
        <end position="23"/>
    </location>
</feature>
<name>A0ABD8A7X1_9EURY</name>
<keyword evidence="3" id="KW-1185">Reference proteome</keyword>
<gene>
    <name evidence="2" type="ORF">R6Y95_06545</name>
</gene>
<dbReference type="Proteomes" id="UP001626603">
    <property type="component" value="Chromosome"/>
</dbReference>
<evidence type="ECO:0000313" key="3">
    <source>
        <dbReference type="Proteomes" id="UP001626603"/>
    </source>
</evidence>
<evidence type="ECO:0000313" key="2">
    <source>
        <dbReference type="EMBL" id="WOX55127.1"/>
    </source>
</evidence>